<sequence length="202" mass="22838">MNALTPGFHGKPRRLTDRLPPGQYPTEMFPVLSAGPTPRLRTEAYTFTLTSETGERHTWDWDGLLALPQEEVTTDIHCVTRWSKFGTRWKGVALDTLLEAAGGAGPRARYVVAESHGGYTTNLPLAEITGGRAWIVHEYDGFPVSPEHGGPLRLLVPRLYFWKSAKWLKGIRLTVEDEPGFWENAGYHNHGDPWREERTWSD</sequence>
<comment type="caution">
    <text evidence="3">The sequence shown here is derived from an EMBL/GenBank/DDBJ whole genome shotgun (WGS) entry which is preliminary data.</text>
</comment>
<accession>A0ABD5EGP8</accession>
<dbReference type="Proteomes" id="UP001183607">
    <property type="component" value="Unassembled WGS sequence"/>
</dbReference>
<dbReference type="PANTHER" id="PTHR43032:SF4">
    <property type="entry name" value="OXIDOREDUCTASE MOLYBDOPTERIN-BINDING DOMAIN-CONTAINING PROTEIN"/>
    <property type="match status" value="1"/>
</dbReference>
<organism evidence="3 4">
    <name type="scientific">Streptomyces evansiae</name>
    <dbReference type="NCBI Taxonomy" id="3075535"/>
    <lineage>
        <taxon>Bacteria</taxon>
        <taxon>Bacillati</taxon>
        <taxon>Actinomycetota</taxon>
        <taxon>Actinomycetes</taxon>
        <taxon>Kitasatosporales</taxon>
        <taxon>Streptomycetaceae</taxon>
        <taxon>Streptomyces</taxon>
    </lineage>
</organism>
<dbReference type="PANTHER" id="PTHR43032">
    <property type="entry name" value="PROTEIN-METHIONINE-SULFOXIDE REDUCTASE"/>
    <property type="match status" value="1"/>
</dbReference>
<proteinExistence type="predicted"/>
<dbReference type="Pfam" id="PF00174">
    <property type="entry name" value="Oxidored_molyb"/>
    <property type="match status" value="1"/>
</dbReference>
<dbReference type="Gene3D" id="3.90.420.10">
    <property type="entry name" value="Oxidoreductase, molybdopterin-binding domain"/>
    <property type="match status" value="1"/>
</dbReference>
<dbReference type="RefSeq" id="WP_007826668.1">
    <property type="nucleotide sequence ID" value="NZ_JAVRER010000074.1"/>
</dbReference>
<dbReference type="EMBL" id="JAVRER010000074">
    <property type="protein sequence ID" value="MDT0419385.1"/>
    <property type="molecule type" value="Genomic_DNA"/>
</dbReference>
<dbReference type="InterPro" id="IPR000572">
    <property type="entry name" value="OxRdtase_Mopterin-bd_dom"/>
</dbReference>
<evidence type="ECO:0000313" key="3">
    <source>
        <dbReference type="EMBL" id="MDT0419385.1"/>
    </source>
</evidence>
<dbReference type="InterPro" id="IPR036374">
    <property type="entry name" value="OxRdtase_Mopterin-bd_sf"/>
</dbReference>
<evidence type="ECO:0000259" key="2">
    <source>
        <dbReference type="Pfam" id="PF00174"/>
    </source>
</evidence>
<protein>
    <submittedName>
        <fullName evidence="3">Molybdopterin-dependent oxidoreductase</fullName>
    </submittedName>
</protein>
<dbReference type="SUPFAM" id="SSF56524">
    <property type="entry name" value="Oxidoreductase molybdopterin-binding domain"/>
    <property type="match status" value="1"/>
</dbReference>
<name>A0ABD5EGP8_9ACTN</name>
<feature type="domain" description="Oxidoreductase molybdopterin-binding" evidence="2">
    <location>
        <begin position="35"/>
        <end position="182"/>
    </location>
</feature>
<evidence type="ECO:0000313" key="4">
    <source>
        <dbReference type="Proteomes" id="UP001183607"/>
    </source>
</evidence>
<reference evidence="4" key="1">
    <citation type="submission" date="2023-07" db="EMBL/GenBank/DDBJ databases">
        <title>30 novel species of actinomycetes from the DSMZ collection.</title>
        <authorList>
            <person name="Nouioui I."/>
        </authorList>
    </citation>
    <scope>NUCLEOTIDE SEQUENCE [LARGE SCALE GENOMIC DNA]</scope>
    <source>
        <strain evidence="4">DSM 41982</strain>
    </source>
</reference>
<dbReference type="AlphaFoldDB" id="A0ABD5EGP8"/>
<evidence type="ECO:0000256" key="1">
    <source>
        <dbReference type="SAM" id="MobiDB-lite"/>
    </source>
</evidence>
<feature type="region of interest" description="Disordered" evidence="1">
    <location>
        <begin position="1"/>
        <end position="22"/>
    </location>
</feature>
<gene>
    <name evidence="3" type="ORF">RM574_28295</name>
</gene>